<gene>
    <name evidence="12" type="ORF">MCOR_29271</name>
</gene>
<keyword evidence="7" id="KW-0804">Transcription</keyword>
<evidence type="ECO:0000313" key="12">
    <source>
        <dbReference type="EMBL" id="CAC5394536.1"/>
    </source>
</evidence>
<evidence type="ECO:0000256" key="10">
    <source>
        <dbReference type="SAM" id="Phobius"/>
    </source>
</evidence>
<feature type="domain" description="LRRCT" evidence="11">
    <location>
        <begin position="1007"/>
        <end position="1061"/>
    </location>
</feature>
<dbReference type="InterPro" id="IPR003591">
    <property type="entry name" value="Leu-rich_rpt_typical-subtyp"/>
</dbReference>
<dbReference type="InterPro" id="IPR036322">
    <property type="entry name" value="WD40_repeat_dom_sf"/>
</dbReference>
<dbReference type="AlphaFoldDB" id="A0A6J8CGC7"/>
<feature type="compositionally biased region" description="Low complexity" evidence="9">
    <location>
        <begin position="1172"/>
        <end position="1188"/>
    </location>
</feature>
<keyword evidence="5" id="KW-0677">Repeat</keyword>
<dbReference type="SUPFAM" id="SSF52047">
    <property type="entry name" value="RNI-like"/>
    <property type="match status" value="1"/>
</dbReference>
<keyword evidence="4" id="KW-0732">Signal</keyword>
<proteinExistence type="inferred from homology"/>
<dbReference type="InterPro" id="IPR032675">
    <property type="entry name" value="LRR_dom_sf"/>
</dbReference>
<sequence>MSDSEESMSTMPVLQKRPKISLPANTDGSGDDQDDISSTASTILDDISESSNVPRRGKGKPRIKRPKLQFRYINHVKEDHGLPLFGLSINQLTREGDPIVFATVGTNRVTLYELQDSGKIKLLQAYIDPSTEENFYCCAWSYDEVGQPLLAAAGLRGVIRIISPVTMQCIKHFVGHGNAVNELKFYPKDPNLLLSVSKGKFYPKDSYLLLSVSKVKFYPKDPNLLLSVSKDHTLRMWNIKTDVCVIIFGGVDGHRDEVLSADFSIKGSIIVSCGMDHSLKMWKMDKEELQAAIESSYTHNSAKTNKPFPTVFQNFPDFSTRDVHRNYVDCVRWLGNFVLSKSCENSINCWKPGGLHDTLADMKPHDNKVTIWHRFDYKECDIWYMRFCLDFWQKTTSLLMKGKVTGKPCTTLPSCECDENETLIKCENIIGLSILSSIRPSVVSLTVKNSFLGPMLNASFSSYIMEVEKIDLSHSRIHSLTVHVFKYLRNLRRLVLKNNFLRMLKFEVFDHLTALEELDLSHNRFGVLPDGPFHSLISLRFLNVSFNNLTNLKFGLRFQVMESMQSIDLSGNKFQTIANDSFEMTANWNIHIPKVMNLSHCGIKYIQSGAFRYPKGIETLIMKGNEGISYDNLTSLFNSSDAPNIKVLDLAKTGLSQVSELFLSLRKLNIKELTLSHNEITLLSTDLSENLAGTLLKFDMKGNKLNAISDAVSELRDLQYLDLSENLISDVDSNFDANLKKLKYLNLAHNKISAGKFTLQNFVELETLDLSYNQLTSFTMPQTLIKLQTANLAGNGISTLESLDGLINLENFYFQQNKLTELKKFLFVDSPIINIADFSGNEIKKIDEGTFEPHSPRFIDLSFNQLKRFKFPGWTNVKSINLRGNGLENLHGESFYALFQLTCLDLAENALLYIDDNLFVYLTNLTILHLEHNQLLGISNWKLLFRALISLRYIDFSYNNLTRFDSSILSMSKSLQQIKADHNCIHNVDSAGFKGLTQLQSVDFSTNYFVCNCDLINFRNWLQDSGVMIMRKGSDNYTCKGPPEQKGIDVFKFEIDDFECDFMFLYIVVYSCVGGVFVVVVIITSFVCHYHLKWRREQLNSENTASIDFERMERVPFIPNGTLLRNKNTRHKTNGETQKQKSVKASKSKKKKKNQHNTEMYIMNGNVKLMKGKIPNGIKNGKTNNKATSKGHSKKTTKKKHHNSDPPYLVKHENEVCYS</sequence>
<dbReference type="Gene3D" id="3.80.10.10">
    <property type="entry name" value="Ribonuclease Inhibitor"/>
    <property type="match status" value="4"/>
</dbReference>
<dbReference type="InterPro" id="IPR001680">
    <property type="entry name" value="WD40_rpt"/>
</dbReference>
<feature type="transmembrane region" description="Helical" evidence="10">
    <location>
        <begin position="1063"/>
        <end position="1088"/>
    </location>
</feature>
<feature type="repeat" description="WD" evidence="8">
    <location>
        <begin position="251"/>
        <end position="292"/>
    </location>
</feature>
<dbReference type="PROSITE" id="PS50082">
    <property type="entry name" value="WD_REPEATS_2"/>
    <property type="match status" value="2"/>
</dbReference>
<dbReference type="PANTHER" id="PTHR10253">
    <property type="entry name" value="POLYCOMB PROTEIN"/>
    <property type="match status" value="1"/>
</dbReference>
<dbReference type="SMART" id="SM00369">
    <property type="entry name" value="LRR_TYP"/>
    <property type="match status" value="13"/>
</dbReference>
<feature type="compositionally biased region" description="Basic residues" evidence="9">
    <location>
        <begin position="1189"/>
        <end position="1202"/>
    </location>
</feature>
<feature type="compositionally biased region" description="Basic and acidic residues" evidence="9">
    <location>
        <begin position="1210"/>
        <end position="1219"/>
    </location>
</feature>
<dbReference type="SMART" id="SM00365">
    <property type="entry name" value="LRR_SD22"/>
    <property type="match status" value="8"/>
</dbReference>
<dbReference type="Gene3D" id="2.130.10.10">
    <property type="entry name" value="YVTN repeat-like/Quinoprotein amine dehydrogenase"/>
    <property type="match status" value="2"/>
</dbReference>
<evidence type="ECO:0000256" key="6">
    <source>
        <dbReference type="ARBA" id="ARBA00023015"/>
    </source>
</evidence>
<comment type="similarity">
    <text evidence="1">Belongs to the WD repeat ESC family.</text>
</comment>
<dbReference type="InterPro" id="IPR001611">
    <property type="entry name" value="Leu-rich_rpt"/>
</dbReference>
<evidence type="ECO:0000256" key="1">
    <source>
        <dbReference type="ARBA" id="ARBA00008075"/>
    </source>
</evidence>
<dbReference type="PROSITE" id="PS51450">
    <property type="entry name" value="LRR"/>
    <property type="match status" value="5"/>
</dbReference>
<evidence type="ECO:0000313" key="13">
    <source>
        <dbReference type="Proteomes" id="UP000507470"/>
    </source>
</evidence>
<evidence type="ECO:0000256" key="2">
    <source>
        <dbReference type="ARBA" id="ARBA00022574"/>
    </source>
</evidence>
<keyword evidence="10" id="KW-0812">Transmembrane</keyword>
<evidence type="ECO:0000256" key="8">
    <source>
        <dbReference type="PROSITE-ProRule" id="PRU00221"/>
    </source>
</evidence>
<evidence type="ECO:0000256" key="4">
    <source>
        <dbReference type="ARBA" id="ARBA00022729"/>
    </source>
</evidence>
<protein>
    <submittedName>
        <fullName evidence="12">EED</fullName>
    </submittedName>
</protein>
<evidence type="ECO:0000256" key="3">
    <source>
        <dbReference type="ARBA" id="ARBA00022614"/>
    </source>
</evidence>
<dbReference type="EMBL" id="CACVKT020005298">
    <property type="protein sequence ID" value="CAC5394536.1"/>
    <property type="molecule type" value="Genomic_DNA"/>
</dbReference>
<keyword evidence="10" id="KW-0472">Membrane</keyword>
<keyword evidence="10" id="KW-1133">Transmembrane helix</keyword>
<dbReference type="PROSITE" id="PS50294">
    <property type="entry name" value="WD_REPEATS_REGION"/>
    <property type="match status" value="1"/>
</dbReference>
<dbReference type="InterPro" id="IPR026906">
    <property type="entry name" value="LRR_5"/>
</dbReference>
<dbReference type="SMART" id="SM00320">
    <property type="entry name" value="WD40"/>
    <property type="match status" value="4"/>
</dbReference>
<evidence type="ECO:0000256" key="5">
    <source>
        <dbReference type="ARBA" id="ARBA00022737"/>
    </source>
</evidence>
<dbReference type="SMART" id="SM00082">
    <property type="entry name" value="LRRCT"/>
    <property type="match status" value="1"/>
</dbReference>
<keyword evidence="2 8" id="KW-0853">WD repeat</keyword>
<organism evidence="12 13">
    <name type="scientific">Mytilus coruscus</name>
    <name type="common">Sea mussel</name>
    <dbReference type="NCBI Taxonomy" id="42192"/>
    <lineage>
        <taxon>Eukaryota</taxon>
        <taxon>Metazoa</taxon>
        <taxon>Spiralia</taxon>
        <taxon>Lophotrochozoa</taxon>
        <taxon>Mollusca</taxon>
        <taxon>Bivalvia</taxon>
        <taxon>Autobranchia</taxon>
        <taxon>Pteriomorphia</taxon>
        <taxon>Mytilida</taxon>
        <taxon>Mytiloidea</taxon>
        <taxon>Mytilidae</taxon>
        <taxon>Mytilinae</taxon>
        <taxon>Mytilus</taxon>
    </lineage>
</organism>
<feature type="repeat" description="WD" evidence="8">
    <location>
        <begin position="212"/>
        <end position="247"/>
    </location>
</feature>
<dbReference type="Pfam" id="PF13855">
    <property type="entry name" value="LRR_8"/>
    <property type="match status" value="3"/>
</dbReference>
<dbReference type="Pfam" id="PF13306">
    <property type="entry name" value="LRR_5"/>
    <property type="match status" value="1"/>
</dbReference>
<dbReference type="InterPro" id="IPR015943">
    <property type="entry name" value="WD40/YVTN_repeat-like_dom_sf"/>
</dbReference>
<dbReference type="InterPro" id="IPR000483">
    <property type="entry name" value="Cys-rich_flank_reg_C"/>
</dbReference>
<keyword evidence="13" id="KW-1185">Reference proteome</keyword>
<evidence type="ECO:0000256" key="9">
    <source>
        <dbReference type="SAM" id="MobiDB-lite"/>
    </source>
</evidence>
<dbReference type="SUPFAM" id="SSF50978">
    <property type="entry name" value="WD40 repeat-like"/>
    <property type="match status" value="1"/>
</dbReference>
<feature type="region of interest" description="Disordered" evidence="9">
    <location>
        <begin position="1"/>
        <end position="62"/>
    </location>
</feature>
<name>A0A6J8CGC7_MYTCO</name>
<dbReference type="InterPro" id="IPR051243">
    <property type="entry name" value="PcG_WD-repeat"/>
</dbReference>
<feature type="compositionally biased region" description="Basic residues" evidence="9">
    <location>
        <begin position="1141"/>
        <end position="1155"/>
    </location>
</feature>
<feature type="region of interest" description="Disordered" evidence="9">
    <location>
        <begin position="1120"/>
        <end position="1219"/>
    </location>
</feature>
<keyword evidence="3" id="KW-0433">Leucine-rich repeat</keyword>
<dbReference type="Pfam" id="PF00400">
    <property type="entry name" value="WD40"/>
    <property type="match status" value="2"/>
</dbReference>
<reference evidence="12 13" key="1">
    <citation type="submission" date="2020-06" db="EMBL/GenBank/DDBJ databases">
        <authorList>
            <person name="Li R."/>
            <person name="Bekaert M."/>
        </authorList>
    </citation>
    <scope>NUCLEOTIDE SEQUENCE [LARGE SCALE GENOMIC DNA]</scope>
    <source>
        <strain evidence="13">wild</strain>
    </source>
</reference>
<keyword evidence="6" id="KW-0805">Transcription regulation</keyword>
<evidence type="ECO:0000256" key="7">
    <source>
        <dbReference type="ARBA" id="ARBA00023163"/>
    </source>
</evidence>
<dbReference type="Proteomes" id="UP000507470">
    <property type="component" value="Unassembled WGS sequence"/>
</dbReference>
<evidence type="ECO:0000259" key="11">
    <source>
        <dbReference type="SMART" id="SM00082"/>
    </source>
</evidence>
<dbReference type="SUPFAM" id="SSF52058">
    <property type="entry name" value="L domain-like"/>
    <property type="match status" value="1"/>
</dbReference>
<dbReference type="OrthoDB" id="7318948at2759"/>
<accession>A0A6J8CGC7</accession>